<reference evidence="2" key="1">
    <citation type="submission" date="2005-06" db="EMBL/GenBank/DDBJ databases">
        <authorList>
            <person name="Mural R.J."/>
            <person name="Li P.W."/>
            <person name="Adams M.D."/>
            <person name="Amanatides P.G."/>
            <person name="Baden-Tillson H."/>
            <person name="Barnstead M."/>
            <person name="Chin S.H."/>
            <person name="Dew I."/>
            <person name="Evans C.A."/>
            <person name="Ferriera S."/>
            <person name="Flanigan M."/>
            <person name="Fosler C."/>
            <person name="Glodek A."/>
            <person name="Gu Z."/>
            <person name="Holt R.A."/>
            <person name="Jennings D."/>
            <person name="Kraft C.L."/>
            <person name="Lu F."/>
            <person name="Nguyen T."/>
            <person name="Nusskern D.R."/>
            <person name="Pfannkoch C.M."/>
            <person name="Sitter C."/>
            <person name="Sutton G.G."/>
            <person name="Venter J.C."/>
            <person name="Wang Z."/>
            <person name="Woodage T."/>
            <person name="Zheng X.H."/>
            <person name="Zhong F."/>
        </authorList>
    </citation>
    <scope>NUCLEOTIDE SEQUENCE [LARGE SCALE GENOMIC DNA]</scope>
    <source>
        <strain>BN</strain>
        <strain evidence="2">Sprague-Dawley</strain>
    </source>
</reference>
<name>A6MGU4_RAT</name>
<proteinExistence type="predicted"/>
<gene>
    <name evidence="1" type="ORF">rCG_53133</name>
</gene>
<organism evidence="1 2">
    <name type="scientific">Rattus norvegicus</name>
    <name type="common">Rat</name>
    <dbReference type="NCBI Taxonomy" id="10116"/>
    <lineage>
        <taxon>Eukaryota</taxon>
        <taxon>Metazoa</taxon>
        <taxon>Chordata</taxon>
        <taxon>Craniata</taxon>
        <taxon>Vertebrata</taxon>
        <taxon>Euteleostomi</taxon>
        <taxon>Mammalia</taxon>
        <taxon>Eutheria</taxon>
        <taxon>Euarchontoglires</taxon>
        <taxon>Glires</taxon>
        <taxon>Rodentia</taxon>
        <taxon>Myomorpha</taxon>
        <taxon>Muroidea</taxon>
        <taxon>Muridae</taxon>
        <taxon>Murinae</taxon>
        <taxon>Rattus</taxon>
    </lineage>
</organism>
<dbReference type="EMBL" id="DS031470">
    <property type="protein sequence ID" value="EDL82689.1"/>
    <property type="molecule type" value="Genomic_DNA"/>
</dbReference>
<feature type="non-terminal residue" evidence="1">
    <location>
        <position position="1"/>
    </location>
</feature>
<protein>
    <submittedName>
        <fullName evidence="1">RCG53133</fullName>
    </submittedName>
</protein>
<evidence type="ECO:0000313" key="1">
    <source>
        <dbReference type="EMBL" id="EDL82689.1"/>
    </source>
</evidence>
<evidence type="ECO:0000313" key="2">
    <source>
        <dbReference type="Proteomes" id="UP000234681"/>
    </source>
</evidence>
<dbReference type="Proteomes" id="UP000234681">
    <property type="component" value="Unassembled WGS sequence"/>
</dbReference>
<accession>A6MGU4</accession>
<feature type="non-terminal residue" evidence="1">
    <location>
        <position position="10"/>
    </location>
</feature>
<sequence length="10" mass="1088">QCLPLCVSLL</sequence>